<name>B8BFN5_ORYSI</name>
<keyword evidence="2" id="KW-1185">Reference proteome</keyword>
<dbReference type="OMA" id="HGRDQCC"/>
<dbReference type="Proteomes" id="UP000007015">
    <property type="component" value="Chromosome 10"/>
</dbReference>
<sequence>MEDGRLGYAGMMGPIIKVFSIKDIYEDAKSIISPSSYSDSDSNSDDEMEVVLMLARKFGPKEKKDSNIIPSLPPAIKSDNDEYNYVMIRLRVIGFIDDPNSILVRTELGVFMFDIELNEYEQLSQRINFAAVYPYQLSLVGSSSLSSELAPDHHGRDQCCSVDVVDGEKEQQQQQEKELQLADLPNDALRSILLRLPLEKCL</sequence>
<proteinExistence type="predicted"/>
<dbReference type="EMBL" id="CM000135">
    <property type="protein sequence ID" value="EEC66544.1"/>
    <property type="molecule type" value="Genomic_DNA"/>
</dbReference>
<evidence type="ECO:0000313" key="1">
    <source>
        <dbReference type="EMBL" id="EEC66544.1"/>
    </source>
</evidence>
<dbReference type="HOGENOM" id="CLU_1356620_0_0_1"/>
<accession>B8BFN5</accession>
<protein>
    <submittedName>
        <fullName evidence="1">Uncharacterized protein</fullName>
    </submittedName>
</protein>
<evidence type="ECO:0000313" key="2">
    <source>
        <dbReference type="Proteomes" id="UP000007015"/>
    </source>
</evidence>
<dbReference type="Gramene" id="BGIOSGA032310-TA">
    <property type="protein sequence ID" value="BGIOSGA032310-PA"/>
    <property type="gene ID" value="BGIOSGA032310"/>
</dbReference>
<gene>
    <name evidence="1" type="ORF">OsI_32695</name>
</gene>
<organism evidence="1 2">
    <name type="scientific">Oryza sativa subsp. indica</name>
    <name type="common">Rice</name>
    <dbReference type="NCBI Taxonomy" id="39946"/>
    <lineage>
        <taxon>Eukaryota</taxon>
        <taxon>Viridiplantae</taxon>
        <taxon>Streptophyta</taxon>
        <taxon>Embryophyta</taxon>
        <taxon>Tracheophyta</taxon>
        <taxon>Spermatophyta</taxon>
        <taxon>Magnoliopsida</taxon>
        <taxon>Liliopsida</taxon>
        <taxon>Poales</taxon>
        <taxon>Poaceae</taxon>
        <taxon>BOP clade</taxon>
        <taxon>Oryzoideae</taxon>
        <taxon>Oryzeae</taxon>
        <taxon>Oryzinae</taxon>
        <taxon>Oryza</taxon>
        <taxon>Oryza sativa</taxon>
    </lineage>
</organism>
<reference evidence="1 2" key="1">
    <citation type="journal article" date="2005" name="PLoS Biol.">
        <title>The genomes of Oryza sativa: a history of duplications.</title>
        <authorList>
            <person name="Yu J."/>
            <person name="Wang J."/>
            <person name="Lin W."/>
            <person name="Li S."/>
            <person name="Li H."/>
            <person name="Zhou J."/>
            <person name="Ni P."/>
            <person name="Dong W."/>
            <person name="Hu S."/>
            <person name="Zeng C."/>
            <person name="Zhang J."/>
            <person name="Zhang Y."/>
            <person name="Li R."/>
            <person name="Xu Z."/>
            <person name="Li S."/>
            <person name="Li X."/>
            <person name="Zheng H."/>
            <person name="Cong L."/>
            <person name="Lin L."/>
            <person name="Yin J."/>
            <person name="Geng J."/>
            <person name="Li G."/>
            <person name="Shi J."/>
            <person name="Liu J."/>
            <person name="Lv H."/>
            <person name="Li J."/>
            <person name="Wang J."/>
            <person name="Deng Y."/>
            <person name="Ran L."/>
            <person name="Shi X."/>
            <person name="Wang X."/>
            <person name="Wu Q."/>
            <person name="Li C."/>
            <person name="Ren X."/>
            <person name="Wang J."/>
            <person name="Wang X."/>
            <person name="Li D."/>
            <person name="Liu D."/>
            <person name="Zhang X."/>
            <person name="Ji Z."/>
            <person name="Zhao W."/>
            <person name="Sun Y."/>
            <person name="Zhang Z."/>
            <person name="Bao J."/>
            <person name="Han Y."/>
            <person name="Dong L."/>
            <person name="Ji J."/>
            <person name="Chen P."/>
            <person name="Wu S."/>
            <person name="Liu J."/>
            <person name="Xiao Y."/>
            <person name="Bu D."/>
            <person name="Tan J."/>
            <person name="Yang L."/>
            <person name="Ye C."/>
            <person name="Zhang J."/>
            <person name="Xu J."/>
            <person name="Zhou Y."/>
            <person name="Yu Y."/>
            <person name="Zhang B."/>
            <person name="Zhuang S."/>
            <person name="Wei H."/>
            <person name="Liu B."/>
            <person name="Lei M."/>
            <person name="Yu H."/>
            <person name="Li Y."/>
            <person name="Xu H."/>
            <person name="Wei S."/>
            <person name="He X."/>
            <person name="Fang L."/>
            <person name="Zhang Z."/>
            <person name="Zhang Y."/>
            <person name="Huang X."/>
            <person name="Su Z."/>
            <person name="Tong W."/>
            <person name="Li J."/>
            <person name="Tong Z."/>
            <person name="Li S."/>
            <person name="Ye J."/>
            <person name="Wang L."/>
            <person name="Fang L."/>
            <person name="Lei T."/>
            <person name="Chen C."/>
            <person name="Chen H."/>
            <person name="Xu Z."/>
            <person name="Li H."/>
            <person name="Huang H."/>
            <person name="Zhang F."/>
            <person name="Xu H."/>
            <person name="Li N."/>
            <person name="Zhao C."/>
            <person name="Li S."/>
            <person name="Dong L."/>
            <person name="Huang Y."/>
            <person name="Li L."/>
            <person name="Xi Y."/>
            <person name="Qi Q."/>
            <person name="Li W."/>
            <person name="Zhang B."/>
            <person name="Hu W."/>
            <person name="Zhang Y."/>
            <person name="Tian X."/>
            <person name="Jiao Y."/>
            <person name="Liang X."/>
            <person name="Jin J."/>
            <person name="Gao L."/>
            <person name="Zheng W."/>
            <person name="Hao B."/>
            <person name="Liu S."/>
            <person name="Wang W."/>
            <person name="Yuan L."/>
            <person name="Cao M."/>
            <person name="McDermott J."/>
            <person name="Samudrala R."/>
            <person name="Wang J."/>
            <person name="Wong G.K."/>
            <person name="Yang H."/>
        </authorList>
    </citation>
    <scope>NUCLEOTIDE SEQUENCE [LARGE SCALE GENOMIC DNA]</scope>
    <source>
        <strain evidence="2">cv. 93-11</strain>
    </source>
</reference>
<dbReference type="AlphaFoldDB" id="B8BFN5"/>